<feature type="region of interest" description="Disordered" evidence="1">
    <location>
        <begin position="289"/>
        <end position="314"/>
    </location>
</feature>
<feature type="region of interest" description="Disordered" evidence="1">
    <location>
        <begin position="136"/>
        <end position="168"/>
    </location>
</feature>
<feature type="compositionally biased region" description="Polar residues" evidence="1">
    <location>
        <begin position="28"/>
        <end position="38"/>
    </location>
</feature>
<feature type="compositionally biased region" description="Low complexity" evidence="1">
    <location>
        <begin position="11"/>
        <end position="27"/>
    </location>
</feature>
<dbReference type="OrthoDB" id="277832at2759"/>
<dbReference type="eggNOG" id="KOG2814">
    <property type="taxonomic scope" value="Eukaryota"/>
</dbReference>
<dbReference type="PANTHER" id="PTHR13360:SF1">
    <property type="entry name" value="ACTIVATING SIGNAL COINTEGRATOR 1 COMPLEX SUBUNIT 1"/>
    <property type="match status" value="1"/>
</dbReference>
<dbReference type="OMA" id="LYPFCVK"/>
<proteinExistence type="predicted"/>
<dbReference type="GO" id="GO:0006355">
    <property type="term" value="P:regulation of DNA-templated transcription"/>
    <property type="evidence" value="ECO:0007669"/>
    <property type="project" value="TreeGrafter"/>
</dbReference>
<dbReference type="KEGG" id="cthr:CTHT_0013710"/>
<keyword evidence="4" id="KW-1185">Reference proteome</keyword>
<evidence type="ECO:0000313" key="3">
    <source>
        <dbReference type="EMBL" id="EGS22894.1"/>
    </source>
</evidence>
<dbReference type="EMBL" id="GL988039">
    <property type="protein sequence ID" value="EGS22894.1"/>
    <property type="molecule type" value="Genomic_DNA"/>
</dbReference>
<dbReference type="RefSeq" id="XP_006691886.1">
    <property type="nucleotide sequence ID" value="XM_006691823.1"/>
</dbReference>
<reference evidence="3 4" key="1">
    <citation type="journal article" date="2011" name="Cell">
        <title>Insight into structure and assembly of the nuclear pore complex by utilizing the genome of a eukaryotic thermophile.</title>
        <authorList>
            <person name="Amlacher S."/>
            <person name="Sarges P."/>
            <person name="Flemming D."/>
            <person name="van Noort V."/>
            <person name="Kunze R."/>
            <person name="Devos D.P."/>
            <person name="Arumugam M."/>
            <person name="Bork P."/>
            <person name="Hurt E."/>
        </authorList>
    </citation>
    <scope>NUCLEOTIDE SEQUENCE [LARGE SCALE GENOMIC DNA]</scope>
    <source>
        <strain evidence="4">DSM 1495 / CBS 144.50 / IMI 039719</strain>
    </source>
</reference>
<dbReference type="GO" id="GO:0005634">
    <property type="term" value="C:nucleus"/>
    <property type="evidence" value="ECO:0007669"/>
    <property type="project" value="TreeGrafter"/>
</dbReference>
<dbReference type="HOGENOM" id="CLU_038379_0_0_1"/>
<feature type="compositionally biased region" description="Basic residues" evidence="1">
    <location>
        <begin position="297"/>
        <end position="307"/>
    </location>
</feature>
<dbReference type="InterPro" id="IPR009210">
    <property type="entry name" value="ASCC1"/>
</dbReference>
<dbReference type="GO" id="GO:0006307">
    <property type="term" value="P:DNA alkylation repair"/>
    <property type="evidence" value="ECO:0007669"/>
    <property type="project" value="InterPro"/>
</dbReference>
<feature type="domain" description="A-kinase anchor protein 7-like phosphoesterase" evidence="2">
    <location>
        <begin position="193"/>
        <end position="372"/>
    </location>
</feature>
<organism evidence="4">
    <name type="scientific">Chaetomium thermophilum (strain DSM 1495 / CBS 144.50 / IMI 039719)</name>
    <name type="common">Thermochaetoides thermophila</name>
    <dbReference type="NCBI Taxonomy" id="759272"/>
    <lineage>
        <taxon>Eukaryota</taxon>
        <taxon>Fungi</taxon>
        <taxon>Dikarya</taxon>
        <taxon>Ascomycota</taxon>
        <taxon>Pezizomycotina</taxon>
        <taxon>Sordariomycetes</taxon>
        <taxon>Sordariomycetidae</taxon>
        <taxon>Sordariales</taxon>
        <taxon>Chaetomiaceae</taxon>
        <taxon>Thermochaetoides</taxon>
    </lineage>
</organism>
<sequence length="373" mass="40147">MPPKPRSPRLNAASSSPLPTNSLPSTPRNNNLNNYQNTKDPKPKPPPPTHFLCIPLAVTPQARKQLSASLGQFKQDVCDPSLGYDHHSGHVAPAVGGGQLPVLGSGSAGAFALPEDAVRPVGTVHLTLGVFGFGEGKKAKKRRDDPEGQGQARGEGEETQEQELSGPEKLAKATSLLQSLPLKEIWSSVVQDIFSRISGKLPSNSPALSTLLSSDRPSITLKGLASMQPPSRAAVLYAPPVDELGALQLFCERVRDVFRQEKLMTDEGRPLLLHATVVNTIYIKNPNFNTTNDNRRGGHGRGGKGKGRNSGGGGGKWDRLVFDATGIIERYEEKVWVQDVPVDRVAICKMGAKKCVLDGVEDEAYEVEAEVEF</sequence>
<dbReference type="InterPro" id="IPR019510">
    <property type="entry name" value="AKAP7-like_phosphoesterase"/>
</dbReference>
<feature type="region of interest" description="Disordered" evidence="1">
    <location>
        <begin position="1"/>
        <end position="49"/>
    </location>
</feature>
<evidence type="ECO:0000256" key="1">
    <source>
        <dbReference type="SAM" id="MobiDB-lite"/>
    </source>
</evidence>
<dbReference type="PANTHER" id="PTHR13360">
    <property type="entry name" value="ACTIVATING SIGNAL COINTEGRATOR 1 COMPLEX SUBUNIT 1"/>
    <property type="match status" value="1"/>
</dbReference>
<dbReference type="Pfam" id="PF10469">
    <property type="entry name" value="AKAP7_NLS"/>
    <property type="match status" value="1"/>
</dbReference>
<name>G0S1I4_CHATD</name>
<evidence type="ECO:0000313" key="4">
    <source>
        <dbReference type="Proteomes" id="UP000008066"/>
    </source>
</evidence>
<gene>
    <name evidence="3" type="ORF">CTHT_0013710</name>
</gene>
<dbReference type="STRING" id="759272.G0S1I4"/>
<dbReference type="AlphaFoldDB" id="G0S1I4"/>
<evidence type="ECO:0000259" key="2">
    <source>
        <dbReference type="Pfam" id="PF10469"/>
    </source>
</evidence>
<accession>G0S1I4</accession>
<dbReference type="GeneID" id="18255409"/>
<dbReference type="Gene3D" id="3.90.1140.10">
    <property type="entry name" value="Cyclic phosphodiesterase"/>
    <property type="match status" value="1"/>
</dbReference>
<dbReference type="Proteomes" id="UP000008066">
    <property type="component" value="Unassembled WGS sequence"/>
</dbReference>
<protein>
    <recommendedName>
        <fullName evidence="2">A-kinase anchor protein 7-like phosphoesterase domain-containing protein</fullName>
    </recommendedName>
</protein>